<dbReference type="EMBL" id="CTRP01000016">
    <property type="protein sequence ID" value="CQR75193.1"/>
    <property type="molecule type" value="Genomic_DNA"/>
</dbReference>
<reference evidence="2" key="1">
    <citation type="submission" date="2015-03" db="EMBL/GenBank/DDBJ databases">
        <authorList>
            <person name="Nijsse Bart"/>
        </authorList>
    </citation>
    <scope>NUCLEOTIDE SEQUENCE [LARGE SCALE GENOMIC DNA]</scope>
</reference>
<dbReference type="AlphaFoldDB" id="A0A0U1L7U4"/>
<protein>
    <submittedName>
        <fullName evidence="1">Uncharacterized protein</fullName>
    </submittedName>
</protein>
<evidence type="ECO:0000313" key="2">
    <source>
        <dbReference type="Proteomes" id="UP000049855"/>
    </source>
</evidence>
<evidence type="ECO:0000313" key="1">
    <source>
        <dbReference type="EMBL" id="CQR75193.1"/>
    </source>
</evidence>
<proteinExistence type="predicted"/>
<keyword evidence="2" id="KW-1185">Reference proteome</keyword>
<sequence length="75" mass="8806">MERYTIIHDIPVLADPALPREEINEIISDLIQTWTWEGRQLGKVELIKYGQLVHICSYEKPSIQYVPLKRNKSEV</sequence>
<organism evidence="1 2">
    <name type="scientific">Sporomusa ovata</name>
    <dbReference type="NCBI Taxonomy" id="2378"/>
    <lineage>
        <taxon>Bacteria</taxon>
        <taxon>Bacillati</taxon>
        <taxon>Bacillota</taxon>
        <taxon>Negativicutes</taxon>
        <taxon>Selenomonadales</taxon>
        <taxon>Sporomusaceae</taxon>
        <taxon>Sporomusa</taxon>
    </lineage>
</organism>
<name>A0A0U1L7U4_9FIRM</name>
<accession>A0A0U1L7U4</accession>
<dbReference type="RefSeq" id="WP_021171409.1">
    <property type="nucleotide sequence ID" value="NZ_CTRP01000016.1"/>
</dbReference>
<gene>
    <name evidence="1" type="ORF">SpAn4DRAFT_4557</name>
</gene>
<dbReference type="Proteomes" id="UP000049855">
    <property type="component" value="Unassembled WGS sequence"/>
</dbReference>